<dbReference type="EMBL" id="JAHOPC010000002">
    <property type="protein sequence ID" value="MBU8865612.1"/>
    <property type="molecule type" value="Genomic_DNA"/>
</dbReference>
<dbReference type="EC" id="1.14.13.127" evidence="3"/>
<sequence length="536" mass="59249">METFDVIVSGYGPTGQAFASLLSRLGHRVCVIERWPSLYGLPRLCTIDGESARIVQAAGNIDEALRDSHQLRRTLLLNEDEQLILKMDHDRITTSGYPSHISMYQPHIEDAMDAAAREHGATVYQGWEVQSWTQSEDGVTVEARQTGSNDPADTMTLQAKYLIGADGARSAVRESAGIARDGSDFRSAWICVDAVRKRTLPKFWGLSEDMRESVIMAAPEGRAFAVIPIGDRRLRFEFYADPASAHDERMGFDAGYEVLERVHGLTRDDVEIYRTVLFPFESRLARTWRKGRVLLAGDAAHTMTPFLAQGACSGLRDAVNLSWKLDLVLRGASDPSLLDMYFVERFPQVSEVVAVSEQIGAWAMELDPVKARKRDKDLLDGAVLPPPPPAADIDEGILFKHDIEPAVGQLAPQGRVSFGGREGKFDDVFGWGFQLIVRDADVSRSFSDEDRAFLEAINCSVVGVGDVERNGVAVDVDRSYAAYFDEHRIVGILARPDFYVFGVMHEIEDAAVVVGELRRQLSGSHEQAVHEAAHAG</sequence>
<dbReference type="Pfam" id="PF01494">
    <property type="entry name" value="FAD_binding_3"/>
    <property type="match status" value="1"/>
</dbReference>
<feature type="domain" description="FAD-binding" evidence="2">
    <location>
        <begin position="4"/>
        <end position="354"/>
    </location>
</feature>
<keyword evidence="4" id="KW-1185">Reference proteome</keyword>
<reference evidence="3 4" key="1">
    <citation type="submission" date="2021-06" db="EMBL/GenBank/DDBJ databases">
        <authorList>
            <person name="Jeong J.W."/>
        </authorList>
    </citation>
    <scope>NUCLEOTIDE SEQUENCE [LARGE SCALE GENOMIC DNA]</scope>
    <source>
        <strain evidence="3 4">MMS21-TAE1-1</strain>
    </source>
</reference>
<evidence type="ECO:0000256" key="1">
    <source>
        <dbReference type="ARBA" id="ARBA00023002"/>
    </source>
</evidence>
<name>A0ABS6I5B1_9MICC</name>
<proteinExistence type="predicted"/>
<organism evidence="3 4">
    <name type="scientific">Paenarthrobacter aromaticivorans</name>
    <dbReference type="NCBI Taxonomy" id="2849150"/>
    <lineage>
        <taxon>Bacteria</taxon>
        <taxon>Bacillati</taxon>
        <taxon>Actinomycetota</taxon>
        <taxon>Actinomycetes</taxon>
        <taxon>Micrococcales</taxon>
        <taxon>Micrococcaceae</taxon>
        <taxon>Paenarthrobacter</taxon>
    </lineage>
</organism>
<dbReference type="InterPro" id="IPR002938">
    <property type="entry name" value="FAD-bd"/>
</dbReference>
<dbReference type="GO" id="GO:0008688">
    <property type="term" value="F:3-(3-hydroxyphenyl)propionate hydroxylase activity"/>
    <property type="evidence" value="ECO:0007669"/>
    <property type="project" value="UniProtKB-EC"/>
</dbReference>
<dbReference type="InterPro" id="IPR050631">
    <property type="entry name" value="PheA/TfdB_FAD_monoxygenase"/>
</dbReference>
<comment type="caution">
    <text evidence="3">The sequence shown here is derived from an EMBL/GenBank/DDBJ whole genome shotgun (WGS) entry which is preliminary data.</text>
</comment>
<evidence type="ECO:0000259" key="2">
    <source>
        <dbReference type="Pfam" id="PF01494"/>
    </source>
</evidence>
<dbReference type="PANTHER" id="PTHR43476:SF3">
    <property type="entry name" value="FAD-BINDING MONOOXYGENASE"/>
    <property type="match status" value="1"/>
</dbReference>
<keyword evidence="1 3" id="KW-0560">Oxidoreductase</keyword>
<evidence type="ECO:0000313" key="4">
    <source>
        <dbReference type="Proteomes" id="UP000824166"/>
    </source>
</evidence>
<accession>A0ABS6I5B1</accession>
<dbReference type="NCBIfam" id="NF004829">
    <property type="entry name" value="PRK06183.1-3"/>
    <property type="match status" value="1"/>
</dbReference>
<gene>
    <name evidence="3" type="ORF">KSW38_04830</name>
</gene>
<protein>
    <submittedName>
        <fullName evidence="3">Bifunctional 3-(3-hydroxy-phenyl)propionate/3-hydroxycinnamic acid hydroxylase</fullName>
        <ecNumber evidence="3">1.14.13.127</ecNumber>
    </submittedName>
</protein>
<dbReference type="PANTHER" id="PTHR43476">
    <property type="entry name" value="3-(3-HYDROXY-PHENYL)PROPIONATE/3-HYDROXYCINNAMIC ACID HYDROXYLASE"/>
    <property type="match status" value="1"/>
</dbReference>
<dbReference type="Proteomes" id="UP000824166">
    <property type="component" value="Unassembled WGS sequence"/>
</dbReference>
<dbReference type="RefSeq" id="WP_216923325.1">
    <property type="nucleotide sequence ID" value="NZ_JAHOPC010000002.1"/>
</dbReference>
<evidence type="ECO:0000313" key="3">
    <source>
        <dbReference type="EMBL" id="MBU8865612.1"/>
    </source>
</evidence>